<dbReference type="Pfam" id="PF13966">
    <property type="entry name" value="zf-RVT"/>
    <property type="match status" value="1"/>
</dbReference>
<keyword evidence="5" id="KW-1185">Reference proteome</keyword>
<dbReference type="Gene3D" id="3.30.420.10">
    <property type="entry name" value="Ribonuclease H-like superfamily/Ribonuclease H"/>
    <property type="match status" value="1"/>
</dbReference>
<evidence type="ECO:0000313" key="4">
    <source>
        <dbReference type="EMBL" id="KAL0013128.1"/>
    </source>
</evidence>
<evidence type="ECO:0000259" key="3">
    <source>
        <dbReference type="Pfam" id="PF13966"/>
    </source>
</evidence>
<sequence>MGTSEVFLYAGMVLGFCHLFFADDSVLFCRAKVEECQKILDLLAVYERGSGQKINRDKTNIFFSTNTQPDMQTRIQNILGVPAIRQYEKYLGLPALVGRAKKQSFAYIKERVWKKLQGWKEKLLSQAGREILIKSVIQAIPTYTMSCFKLPKGLIKELEMIIRKFWWGYDSNCKKVHWVKWDRLCEDKGKGGMGFKDIEKFNDSLLAKQVWRMINNPDSLCNRVFKARFFPNCSILEAKESTTSSYAWKSILSARDVIRKGMVWRIGNGSSVRIKEDKWLTVQSHRSVVSPLPTIEPGERVNTLIKAETGEWNVSEIQHLFLPHEAATICGIPLSTRLPQDRIIWGLTPSGTFTTKSAYKLLVSHASSNLAGTSSMAQEKKFWKDLWQLRVPNKIKHFAWRACNSSLPTMVNLQRRHISVLDKCEVCETQPEDELHVLWSCSKLAEVWSSLNWTQQAADAQVSSFKDLMELFMQTSEDFRKETFITIAWLLWNRRNASRMGQPTQPLHKTTQMAVSLLQEFLEAQEPAKVNPESPPIQQSQQWRPPDAYIFKANFDAAVFKSENLAGLGVVIRDWRGEAIGALTMTVPLAQTVVELEALACRRAVQFAKEIGLTQVIFEGDSSIVIQAVQTGSSDDLPYGHVIDDILALALDLQFSSFTHVPRICNVVADALAKKAKTCRGTQVWLEVLPEDVAFLAGFDVH</sequence>
<feature type="chain" id="PRO_5043665755" description="Reverse transcriptase" evidence="1">
    <location>
        <begin position="23"/>
        <end position="702"/>
    </location>
</feature>
<dbReference type="Pfam" id="PF13456">
    <property type="entry name" value="RVT_3"/>
    <property type="match status" value="1"/>
</dbReference>
<dbReference type="GO" id="GO:0004523">
    <property type="term" value="F:RNA-DNA hybrid ribonuclease activity"/>
    <property type="evidence" value="ECO:0007669"/>
    <property type="project" value="InterPro"/>
</dbReference>
<keyword evidence="1" id="KW-0732">Signal</keyword>
<dbReference type="InterPro" id="IPR002156">
    <property type="entry name" value="RNaseH_domain"/>
</dbReference>
<reference evidence="4 5" key="1">
    <citation type="submission" date="2024-01" db="EMBL/GenBank/DDBJ databases">
        <title>A telomere-to-telomere, gap-free genome of sweet tea (Lithocarpus litseifolius).</title>
        <authorList>
            <person name="Zhou J."/>
        </authorList>
    </citation>
    <scope>NUCLEOTIDE SEQUENCE [LARGE SCALE GENOMIC DNA]</scope>
    <source>
        <strain evidence="4">Zhou-2022a</strain>
        <tissue evidence="4">Leaf</tissue>
    </source>
</reference>
<feature type="domain" description="RNase H type-1" evidence="2">
    <location>
        <begin position="554"/>
        <end position="676"/>
    </location>
</feature>
<evidence type="ECO:0000256" key="1">
    <source>
        <dbReference type="SAM" id="SignalP"/>
    </source>
</evidence>
<dbReference type="SUPFAM" id="SSF53098">
    <property type="entry name" value="Ribonuclease H-like"/>
    <property type="match status" value="1"/>
</dbReference>
<dbReference type="AlphaFoldDB" id="A0AAW2DRB0"/>
<dbReference type="PANTHER" id="PTHR33116:SF86">
    <property type="entry name" value="REVERSE TRANSCRIPTASE DOMAIN-CONTAINING PROTEIN"/>
    <property type="match status" value="1"/>
</dbReference>
<gene>
    <name evidence="4" type="ORF">SO802_000197</name>
</gene>
<dbReference type="InterPro" id="IPR012337">
    <property type="entry name" value="RNaseH-like_sf"/>
</dbReference>
<dbReference type="CDD" id="cd06222">
    <property type="entry name" value="RNase_H_like"/>
    <property type="match status" value="1"/>
</dbReference>
<name>A0AAW2DRB0_9ROSI</name>
<dbReference type="GO" id="GO:0003676">
    <property type="term" value="F:nucleic acid binding"/>
    <property type="evidence" value="ECO:0007669"/>
    <property type="project" value="InterPro"/>
</dbReference>
<dbReference type="InterPro" id="IPR044730">
    <property type="entry name" value="RNase_H-like_dom_plant"/>
</dbReference>
<feature type="domain" description="Reverse transcriptase zinc-binding" evidence="3">
    <location>
        <begin position="353"/>
        <end position="448"/>
    </location>
</feature>
<protein>
    <recommendedName>
        <fullName evidence="6">Reverse transcriptase</fullName>
    </recommendedName>
</protein>
<evidence type="ECO:0008006" key="6">
    <source>
        <dbReference type="Google" id="ProtNLM"/>
    </source>
</evidence>
<evidence type="ECO:0000259" key="2">
    <source>
        <dbReference type="Pfam" id="PF13456"/>
    </source>
</evidence>
<dbReference type="Proteomes" id="UP001459277">
    <property type="component" value="Unassembled WGS sequence"/>
</dbReference>
<evidence type="ECO:0000313" key="5">
    <source>
        <dbReference type="Proteomes" id="UP001459277"/>
    </source>
</evidence>
<dbReference type="InterPro" id="IPR036397">
    <property type="entry name" value="RNaseH_sf"/>
</dbReference>
<accession>A0AAW2DRB0</accession>
<comment type="caution">
    <text evidence="4">The sequence shown here is derived from an EMBL/GenBank/DDBJ whole genome shotgun (WGS) entry which is preliminary data.</text>
</comment>
<organism evidence="4 5">
    <name type="scientific">Lithocarpus litseifolius</name>
    <dbReference type="NCBI Taxonomy" id="425828"/>
    <lineage>
        <taxon>Eukaryota</taxon>
        <taxon>Viridiplantae</taxon>
        <taxon>Streptophyta</taxon>
        <taxon>Embryophyta</taxon>
        <taxon>Tracheophyta</taxon>
        <taxon>Spermatophyta</taxon>
        <taxon>Magnoliopsida</taxon>
        <taxon>eudicotyledons</taxon>
        <taxon>Gunneridae</taxon>
        <taxon>Pentapetalae</taxon>
        <taxon>rosids</taxon>
        <taxon>fabids</taxon>
        <taxon>Fagales</taxon>
        <taxon>Fagaceae</taxon>
        <taxon>Lithocarpus</taxon>
    </lineage>
</organism>
<feature type="signal peptide" evidence="1">
    <location>
        <begin position="1"/>
        <end position="22"/>
    </location>
</feature>
<dbReference type="PANTHER" id="PTHR33116">
    <property type="entry name" value="REVERSE TRANSCRIPTASE ZINC-BINDING DOMAIN-CONTAINING PROTEIN-RELATED-RELATED"/>
    <property type="match status" value="1"/>
</dbReference>
<proteinExistence type="predicted"/>
<dbReference type="EMBL" id="JAZDWU010000001">
    <property type="protein sequence ID" value="KAL0013128.1"/>
    <property type="molecule type" value="Genomic_DNA"/>
</dbReference>
<dbReference type="InterPro" id="IPR026960">
    <property type="entry name" value="RVT-Znf"/>
</dbReference>